<sequence length="485" mass="55282">MSVNIVMLLKGESAGLCCTSGKISLPSLSPPPEPLKTLLAGNTSQSKLFLRKIRKFNSCFQMTSFGATKIVHNKDGCNFESTFKIQGQIGSLLPMPDADPKFLQIYFIGDEENQANTRCAYNRIEQIEEREIVEILETFLQSNNQLVRLFKSLSNRLQNGNCVINIKADKVPNREHAGTYNVPTVNEVAVVIAGDPTEHRDIRIQRRDNTVQTIQDNHRSYDALQYPLIFWEGEDGYHLNIKQRNPTTGEVLTKKVSAMNFYAYRLMIRAIGNVDGTNNINNIGTTYILSSSYTGSPRHMQEYIQDAMTYVRTYGRPDLFITFTCNRNWDEIKNLLLPDQSSMHRHDIIARVFKQKLKSLINLVTHHSVFGETRCWLYSVEWQKRGLPHAHILIWLVDKVRPEEIDHIISAEIPDPNVDQELFDIVTTNMIHGPCGTLNIMSLCVDNGKCTKRFPKPCTADTITNIDGYPSYRRRDVDNGGQSYE</sequence>
<proteinExistence type="predicted"/>
<dbReference type="OrthoDB" id="1728974at2759"/>
<keyword evidence="2" id="KW-1185">Reference proteome</keyword>
<evidence type="ECO:0000259" key="1">
    <source>
        <dbReference type="Pfam" id="PF14214"/>
    </source>
</evidence>
<dbReference type="PANTHER" id="PTHR45786">
    <property type="entry name" value="DNA BINDING PROTEIN-LIKE"/>
    <property type="match status" value="1"/>
</dbReference>
<dbReference type="Proteomes" id="UP001652620">
    <property type="component" value="Chromosome 3"/>
</dbReference>
<dbReference type="InParanoid" id="A0A6I9W8U7"/>
<protein>
    <submittedName>
        <fullName evidence="3">Uncharacterized protein LOC105233194</fullName>
    </submittedName>
</protein>
<reference evidence="3" key="1">
    <citation type="submission" date="2025-08" db="UniProtKB">
        <authorList>
            <consortium name="RefSeq"/>
        </authorList>
    </citation>
    <scope>IDENTIFICATION</scope>
    <source>
        <tissue evidence="3">Adult</tissue>
    </source>
</reference>
<dbReference type="InterPro" id="IPR025476">
    <property type="entry name" value="Helitron_helicase-like"/>
</dbReference>
<evidence type="ECO:0000313" key="3">
    <source>
        <dbReference type="RefSeq" id="XP_011213487.3"/>
    </source>
</evidence>
<dbReference type="KEGG" id="bdr:105233194"/>
<dbReference type="GeneID" id="105233194"/>
<feature type="domain" description="Helitron helicase-like" evidence="1">
    <location>
        <begin position="269"/>
        <end position="394"/>
    </location>
</feature>
<evidence type="ECO:0000313" key="2">
    <source>
        <dbReference type="Proteomes" id="UP001652620"/>
    </source>
</evidence>
<accession>A0A6I9W8U7</accession>
<organism evidence="2 3">
    <name type="scientific">Bactrocera dorsalis</name>
    <name type="common">Oriental fruit fly</name>
    <name type="synonym">Dacus dorsalis</name>
    <dbReference type="NCBI Taxonomy" id="27457"/>
    <lineage>
        <taxon>Eukaryota</taxon>
        <taxon>Metazoa</taxon>
        <taxon>Ecdysozoa</taxon>
        <taxon>Arthropoda</taxon>
        <taxon>Hexapoda</taxon>
        <taxon>Insecta</taxon>
        <taxon>Pterygota</taxon>
        <taxon>Neoptera</taxon>
        <taxon>Endopterygota</taxon>
        <taxon>Diptera</taxon>
        <taxon>Brachycera</taxon>
        <taxon>Muscomorpha</taxon>
        <taxon>Tephritoidea</taxon>
        <taxon>Tephritidae</taxon>
        <taxon>Bactrocera</taxon>
        <taxon>Bactrocera</taxon>
    </lineage>
</organism>
<dbReference type="AlphaFoldDB" id="A0A6I9W8U7"/>
<gene>
    <name evidence="3" type="primary">LOC105233194</name>
</gene>
<dbReference type="RefSeq" id="XP_011213487.3">
    <property type="nucleotide sequence ID" value="XM_011215185.3"/>
</dbReference>
<name>A0A6I9W8U7_BACDO</name>
<dbReference type="PANTHER" id="PTHR45786:SF74">
    <property type="entry name" value="ATP-DEPENDENT DNA HELICASE"/>
    <property type="match status" value="1"/>
</dbReference>
<dbReference type="Pfam" id="PF14214">
    <property type="entry name" value="Helitron_like_N"/>
    <property type="match status" value="1"/>
</dbReference>